<gene>
    <name evidence="1" type="ORF">O6H91_22G061400</name>
</gene>
<keyword evidence="2" id="KW-1185">Reference proteome</keyword>
<reference evidence="2" key="1">
    <citation type="journal article" date="2024" name="Proc. Natl. Acad. Sci. U.S.A.">
        <title>Extraordinary preservation of gene collinearity over three hundred million years revealed in homosporous lycophytes.</title>
        <authorList>
            <person name="Li C."/>
            <person name="Wickell D."/>
            <person name="Kuo L.Y."/>
            <person name="Chen X."/>
            <person name="Nie B."/>
            <person name="Liao X."/>
            <person name="Peng D."/>
            <person name="Ji J."/>
            <person name="Jenkins J."/>
            <person name="Williams M."/>
            <person name="Shu S."/>
            <person name="Plott C."/>
            <person name="Barry K."/>
            <person name="Rajasekar S."/>
            <person name="Grimwood J."/>
            <person name="Han X."/>
            <person name="Sun S."/>
            <person name="Hou Z."/>
            <person name="He W."/>
            <person name="Dai G."/>
            <person name="Sun C."/>
            <person name="Schmutz J."/>
            <person name="Leebens-Mack J.H."/>
            <person name="Li F.W."/>
            <person name="Wang L."/>
        </authorList>
    </citation>
    <scope>NUCLEOTIDE SEQUENCE [LARGE SCALE GENOMIC DNA]</scope>
    <source>
        <strain evidence="2">cv. PW_Plant_1</strain>
    </source>
</reference>
<evidence type="ECO:0000313" key="2">
    <source>
        <dbReference type="Proteomes" id="UP001162992"/>
    </source>
</evidence>
<sequence>MGLASEAIVLPLGLMFFVSGFFINILQALSLIFLLPFSRKAYRIANVMMMEVLWSELVWLVDWWAGVKLRVYADPLEWTYIGKEHALLICNHRSDIDWLVGWVLAERVGCLGGCRAVMKNSMKFLPVMGWSMWFSEYVFLERSWAKDEKTLKSGFLRLKNFPRPFWLALFVEGTRFTPEKLKAAQDYAVSAGIQVPQNVLIPRTKGFVSAVFNLRSFVPAIYDVTIAISKDSPAPTMRRLLRGQSSVIHVHLKRHPMSELPQSADEVAKWCKDAFIAKDDFLEKHKAENTFGEHLYQPLSSRSIKPLIAVIGWAFVLLVLAVILLRPLLSTRVGIAWFTSAIVLIALMLHVAILSSQSNRSTPPQKMHFTASVQGTTEKKQQ</sequence>
<accession>A0ACC2AG43</accession>
<dbReference type="EMBL" id="CM055113">
    <property type="protein sequence ID" value="KAJ7516522.1"/>
    <property type="molecule type" value="Genomic_DNA"/>
</dbReference>
<name>A0ACC2AG43_DIPCM</name>
<organism evidence="1 2">
    <name type="scientific">Diphasiastrum complanatum</name>
    <name type="common">Issler's clubmoss</name>
    <name type="synonym">Lycopodium complanatum</name>
    <dbReference type="NCBI Taxonomy" id="34168"/>
    <lineage>
        <taxon>Eukaryota</taxon>
        <taxon>Viridiplantae</taxon>
        <taxon>Streptophyta</taxon>
        <taxon>Embryophyta</taxon>
        <taxon>Tracheophyta</taxon>
        <taxon>Lycopodiopsida</taxon>
        <taxon>Lycopodiales</taxon>
        <taxon>Lycopodiaceae</taxon>
        <taxon>Lycopodioideae</taxon>
        <taxon>Diphasiastrum</taxon>
    </lineage>
</organism>
<dbReference type="Proteomes" id="UP001162992">
    <property type="component" value="Chromosome 22"/>
</dbReference>
<protein>
    <submittedName>
        <fullName evidence="1">Uncharacterized protein</fullName>
    </submittedName>
</protein>
<evidence type="ECO:0000313" key="1">
    <source>
        <dbReference type="EMBL" id="KAJ7516522.1"/>
    </source>
</evidence>
<comment type="caution">
    <text evidence="1">The sequence shown here is derived from an EMBL/GenBank/DDBJ whole genome shotgun (WGS) entry which is preliminary data.</text>
</comment>
<proteinExistence type="predicted"/>